<feature type="non-terminal residue" evidence="1">
    <location>
        <position position="73"/>
    </location>
</feature>
<proteinExistence type="predicted"/>
<comment type="caution">
    <text evidence="1">The sequence shown here is derived from an EMBL/GenBank/DDBJ whole genome shotgun (WGS) entry which is preliminary data.</text>
</comment>
<dbReference type="EMBL" id="CM043799">
    <property type="protein sequence ID" value="KAI4804839.1"/>
    <property type="molecule type" value="Genomic_DNA"/>
</dbReference>
<feature type="non-terminal residue" evidence="1">
    <location>
        <position position="1"/>
    </location>
</feature>
<accession>A0ACB9VXI5</accession>
<gene>
    <name evidence="1" type="ORF">KUCAC02_026451</name>
</gene>
<protein>
    <submittedName>
        <fullName evidence="1">Uncharacterized protein</fullName>
    </submittedName>
</protein>
<name>A0ACB9VXI5_CHAAC</name>
<organism evidence="1 2">
    <name type="scientific">Chaenocephalus aceratus</name>
    <name type="common">Blackfin icefish</name>
    <name type="synonym">Chaenichthys aceratus</name>
    <dbReference type="NCBI Taxonomy" id="36190"/>
    <lineage>
        <taxon>Eukaryota</taxon>
        <taxon>Metazoa</taxon>
        <taxon>Chordata</taxon>
        <taxon>Craniata</taxon>
        <taxon>Vertebrata</taxon>
        <taxon>Euteleostomi</taxon>
        <taxon>Actinopterygii</taxon>
        <taxon>Neopterygii</taxon>
        <taxon>Teleostei</taxon>
        <taxon>Neoteleostei</taxon>
        <taxon>Acanthomorphata</taxon>
        <taxon>Eupercaria</taxon>
        <taxon>Perciformes</taxon>
        <taxon>Notothenioidei</taxon>
        <taxon>Channichthyidae</taxon>
        <taxon>Chaenocephalus</taxon>
    </lineage>
</organism>
<sequence>NISSAGRAQNIVWPTERPGKSSKSNHSPRDNLRAGACDTHFNTNRFHYTSIELSRAQRWRGKRTGGVSEEADD</sequence>
<dbReference type="Proteomes" id="UP001057452">
    <property type="component" value="Chromosome 15"/>
</dbReference>
<keyword evidence="2" id="KW-1185">Reference proteome</keyword>
<evidence type="ECO:0000313" key="2">
    <source>
        <dbReference type="Proteomes" id="UP001057452"/>
    </source>
</evidence>
<reference evidence="1" key="1">
    <citation type="submission" date="2022-05" db="EMBL/GenBank/DDBJ databases">
        <title>Chromosome-level genome of Chaenocephalus aceratus.</title>
        <authorList>
            <person name="Park H."/>
        </authorList>
    </citation>
    <scope>NUCLEOTIDE SEQUENCE</scope>
    <source>
        <strain evidence="1">KU_202001</strain>
    </source>
</reference>
<evidence type="ECO:0000313" key="1">
    <source>
        <dbReference type="EMBL" id="KAI4804839.1"/>
    </source>
</evidence>